<dbReference type="AlphaFoldDB" id="A0A1M7M605"/>
<protein>
    <submittedName>
        <fullName evidence="5">AraC-type DNA-binding protein</fullName>
    </submittedName>
</protein>
<accession>A0A1M7M605</accession>
<dbReference type="GO" id="GO:0043565">
    <property type="term" value="F:sequence-specific DNA binding"/>
    <property type="evidence" value="ECO:0007669"/>
    <property type="project" value="InterPro"/>
</dbReference>
<dbReference type="PROSITE" id="PS01124">
    <property type="entry name" value="HTH_ARAC_FAMILY_2"/>
    <property type="match status" value="1"/>
</dbReference>
<dbReference type="OrthoDB" id="9813413at2"/>
<dbReference type="InterPro" id="IPR009057">
    <property type="entry name" value="Homeodomain-like_sf"/>
</dbReference>
<reference evidence="5 6" key="1">
    <citation type="submission" date="2016-11" db="EMBL/GenBank/DDBJ databases">
        <authorList>
            <person name="Jaros S."/>
            <person name="Januszkiewicz K."/>
            <person name="Wedrychowicz H."/>
        </authorList>
    </citation>
    <scope>NUCLEOTIDE SEQUENCE [LARGE SCALE GENOMIC DNA]</scope>
    <source>
        <strain evidence="5 6">DSM 15930</strain>
    </source>
</reference>
<organism evidence="5 6">
    <name type="scientific">Anaerosporobacter mobilis DSM 15930</name>
    <dbReference type="NCBI Taxonomy" id="1120996"/>
    <lineage>
        <taxon>Bacteria</taxon>
        <taxon>Bacillati</taxon>
        <taxon>Bacillota</taxon>
        <taxon>Clostridia</taxon>
        <taxon>Lachnospirales</taxon>
        <taxon>Lachnospiraceae</taxon>
        <taxon>Anaerosporobacter</taxon>
    </lineage>
</organism>
<evidence type="ECO:0000313" key="5">
    <source>
        <dbReference type="EMBL" id="SHM86143.1"/>
    </source>
</evidence>
<evidence type="ECO:0000256" key="2">
    <source>
        <dbReference type="ARBA" id="ARBA00023125"/>
    </source>
</evidence>
<dbReference type="Pfam" id="PF02311">
    <property type="entry name" value="AraC_binding"/>
    <property type="match status" value="1"/>
</dbReference>
<dbReference type="Pfam" id="PF12833">
    <property type="entry name" value="HTH_18"/>
    <property type="match status" value="1"/>
</dbReference>
<keyword evidence="1" id="KW-0805">Transcription regulation</keyword>
<dbReference type="InterPro" id="IPR018060">
    <property type="entry name" value="HTH_AraC"/>
</dbReference>
<evidence type="ECO:0000313" key="6">
    <source>
        <dbReference type="Proteomes" id="UP000184038"/>
    </source>
</evidence>
<dbReference type="InterPro" id="IPR037923">
    <property type="entry name" value="HTH-like"/>
</dbReference>
<dbReference type="SMART" id="SM00342">
    <property type="entry name" value="HTH_ARAC"/>
    <property type="match status" value="1"/>
</dbReference>
<sequence length="277" mass="32290">MYNYELIDNLTSNLSITLKLSYKVTHDVNWLEHRTKTEYTIWTIITGNVWIIINNKEFLAKSGDILLFYPGDTYTAHTDENGCSFIYNRFRLEMGSTIDIMSTINMSGIIPGFYIKAYADKFCERFLSLYTSPQHISLELYSEFLYYLSRVLTVGKRYGIFFYTDSNYNRKIPMIDTILHYINGHFTEHISVKQLSEMSNLSEKYFIASFTSLLGISPKQYIIECRMKLASELLCDPNTKIGAVAAIVGYSDQYSFSKAFKKYFDESPTEFQKQFIY</sequence>
<dbReference type="GO" id="GO:0003700">
    <property type="term" value="F:DNA-binding transcription factor activity"/>
    <property type="evidence" value="ECO:0007669"/>
    <property type="project" value="InterPro"/>
</dbReference>
<dbReference type="InterPro" id="IPR003313">
    <property type="entry name" value="AraC-bd"/>
</dbReference>
<evidence type="ECO:0000256" key="3">
    <source>
        <dbReference type="ARBA" id="ARBA00023163"/>
    </source>
</evidence>
<dbReference type="Proteomes" id="UP000184038">
    <property type="component" value="Unassembled WGS sequence"/>
</dbReference>
<dbReference type="InterPro" id="IPR018062">
    <property type="entry name" value="HTH_AraC-typ_CS"/>
</dbReference>
<keyword evidence="6" id="KW-1185">Reference proteome</keyword>
<feature type="domain" description="HTH araC/xylS-type" evidence="4">
    <location>
        <begin position="176"/>
        <end position="274"/>
    </location>
</feature>
<keyword evidence="3" id="KW-0804">Transcription</keyword>
<dbReference type="EMBL" id="FRCP01000019">
    <property type="protein sequence ID" value="SHM86143.1"/>
    <property type="molecule type" value="Genomic_DNA"/>
</dbReference>
<dbReference type="PANTHER" id="PTHR43280">
    <property type="entry name" value="ARAC-FAMILY TRANSCRIPTIONAL REGULATOR"/>
    <property type="match status" value="1"/>
</dbReference>
<dbReference type="SUPFAM" id="SSF46689">
    <property type="entry name" value="Homeodomain-like"/>
    <property type="match status" value="2"/>
</dbReference>
<gene>
    <name evidence="5" type="ORF">SAMN02746066_03651</name>
</gene>
<name>A0A1M7M605_9FIRM</name>
<dbReference type="RefSeq" id="WP_073289935.1">
    <property type="nucleotide sequence ID" value="NZ_FRCP01000019.1"/>
</dbReference>
<dbReference type="STRING" id="1120996.SAMN02746066_03651"/>
<proteinExistence type="predicted"/>
<evidence type="ECO:0000256" key="1">
    <source>
        <dbReference type="ARBA" id="ARBA00023015"/>
    </source>
</evidence>
<dbReference type="SUPFAM" id="SSF51215">
    <property type="entry name" value="Regulatory protein AraC"/>
    <property type="match status" value="1"/>
</dbReference>
<keyword evidence="2 5" id="KW-0238">DNA-binding</keyword>
<dbReference type="Gene3D" id="1.10.10.60">
    <property type="entry name" value="Homeodomain-like"/>
    <property type="match status" value="2"/>
</dbReference>
<dbReference type="PROSITE" id="PS00041">
    <property type="entry name" value="HTH_ARAC_FAMILY_1"/>
    <property type="match status" value="1"/>
</dbReference>
<dbReference type="PANTHER" id="PTHR43280:SF2">
    <property type="entry name" value="HTH-TYPE TRANSCRIPTIONAL REGULATOR EXSA"/>
    <property type="match status" value="1"/>
</dbReference>
<evidence type="ECO:0000259" key="4">
    <source>
        <dbReference type="PROSITE" id="PS01124"/>
    </source>
</evidence>